<dbReference type="InterPro" id="IPR029787">
    <property type="entry name" value="Nucleotide_cyclase"/>
</dbReference>
<dbReference type="NCBIfam" id="TIGR00254">
    <property type="entry name" value="GGDEF"/>
    <property type="match status" value="1"/>
</dbReference>
<dbReference type="GO" id="GO:0052621">
    <property type="term" value="F:diguanylate cyclase activity"/>
    <property type="evidence" value="ECO:0007669"/>
    <property type="project" value="UniProtKB-EC"/>
</dbReference>
<keyword evidence="3" id="KW-1133">Transmembrane helix</keyword>
<gene>
    <name evidence="5" type="ORF">F0357_14510</name>
</gene>
<feature type="transmembrane region" description="Helical" evidence="3">
    <location>
        <begin position="161"/>
        <end position="187"/>
    </location>
</feature>
<evidence type="ECO:0000256" key="2">
    <source>
        <dbReference type="ARBA" id="ARBA00034247"/>
    </source>
</evidence>
<dbReference type="Pfam" id="PF00990">
    <property type="entry name" value="GGDEF"/>
    <property type="match status" value="1"/>
</dbReference>
<dbReference type="PANTHER" id="PTHR45138">
    <property type="entry name" value="REGULATORY COMPONENTS OF SENSORY TRANSDUCTION SYSTEM"/>
    <property type="match status" value="1"/>
</dbReference>
<feature type="transmembrane region" description="Helical" evidence="3">
    <location>
        <begin position="72"/>
        <end position="90"/>
    </location>
</feature>
<dbReference type="InterPro" id="IPR043128">
    <property type="entry name" value="Rev_trsase/Diguanyl_cyclase"/>
</dbReference>
<dbReference type="EC" id="2.7.7.65" evidence="1"/>
<dbReference type="SUPFAM" id="SSF55073">
    <property type="entry name" value="Nucleotide cyclase"/>
    <property type="match status" value="1"/>
</dbReference>
<dbReference type="SMART" id="SM00267">
    <property type="entry name" value="GGDEF"/>
    <property type="match status" value="1"/>
</dbReference>
<reference evidence="5 6" key="1">
    <citation type="submission" date="2019-09" db="EMBL/GenBank/DDBJ databases">
        <title>Segnochrobactrum spirostomi gen. nov., sp. nov., isolated from the ciliate Spirostomum cf. yagiui and description of a novel family, Segnochrobactraceae fam. nov. within the order Rhizobiales of the class Alphaproteobacteria.</title>
        <authorList>
            <person name="Akter S."/>
            <person name="Shazib S.U.A."/>
            <person name="Shin M.K."/>
        </authorList>
    </citation>
    <scope>NUCLEOTIDE SEQUENCE [LARGE SCALE GENOMIC DNA]</scope>
    <source>
        <strain evidence="5 6">Sp-1</strain>
    </source>
</reference>
<evidence type="ECO:0000256" key="3">
    <source>
        <dbReference type="SAM" id="Phobius"/>
    </source>
</evidence>
<protein>
    <recommendedName>
        <fullName evidence="1">diguanylate cyclase</fullName>
        <ecNumber evidence="1">2.7.7.65</ecNumber>
    </recommendedName>
</protein>
<comment type="caution">
    <text evidence="5">The sequence shown here is derived from an EMBL/GenBank/DDBJ whole genome shotgun (WGS) entry which is preliminary data.</text>
</comment>
<comment type="catalytic activity">
    <reaction evidence="2">
        <text>2 GTP = 3',3'-c-di-GMP + 2 diphosphate</text>
        <dbReference type="Rhea" id="RHEA:24898"/>
        <dbReference type="ChEBI" id="CHEBI:33019"/>
        <dbReference type="ChEBI" id="CHEBI:37565"/>
        <dbReference type="ChEBI" id="CHEBI:58805"/>
        <dbReference type="EC" id="2.7.7.65"/>
    </reaction>
</comment>
<dbReference type="EMBL" id="VWNA01000001">
    <property type="protein sequence ID" value="MQT13829.1"/>
    <property type="molecule type" value="Genomic_DNA"/>
</dbReference>
<dbReference type="InterPro" id="IPR050469">
    <property type="entry name" value="Diguanylate_Cyclase"/>
</dbReference>
<feature type="transmembrane region" description="Helical" evidence="3">
    <location>
        <begin position="102"/>
        <end position="122"/>
    </location>
</feature>
<dbReference type="Proteomes" id="UP000332515">
    <property type="component" value="Unassembled WGS sequence"/>
</dbReference>
<feature type="transmembrane region" description="Helical" evidence="3">
    <location>
        <begin position="199"/>
        <end position="224"/>
    </location>
</feature>
<name>A0A6A7Y8L8_9HYPH</name>
<dbReference type="InterPro" id="IPR000160">
    <property type="entry name" value="GGDEF_dom"/>
</dbReference>
<sequence length="411" mass="43795">MNPFANLVFVDGQTLTLAAIAITLVMAGSHLLVSQRYPQEPSLIIWSGANFAIGFGLSIQAMWLWLPNAVPNVLGNGMIVFALGLMAEGVRRFTGRPAAWRGQAILAFACFAILAIACATSADPEKMGVVVSAAFGLGWGIYTIVILMRPIVGVTSVARRALLITFGAVLAGRAGVLATTFGAGVTWHLSDQNNTPLGLIASVIALVMFVGTMSWNTVVLVVVLDRLASFDDLTKLLNRRAFLSAATRQLESVVFRNDPGCLLMLDIDHFKQVNDRFGHAVGDQVLKTFADGLKVCVRRDDLVGRIGGEEFCIFLPGCDLAAARRIAESIRNTTKQRLAAIGGFPIQGTVSTGIAEHSPALHTIELLCVAADSALYDAKASGRDVVRIFSGTSVDPERVARFTVVPLQAAS</sequence>
<evidence type="ECO:0000256" key="1">
    <source>
        <dbReference type="ARBA" id="ARBA00012528"/>
    </source>
</evidence>
<evidence type="ECO:0000313" key="5">
    <source>
        <dbReference type="EMBL" id="MQT13829.1"/>
    </source>
</evidence>
<dbReference type="PROSITE" id="PS50887">
    <property type="entry name" value="GGDEF"/>
    <property type="match status" value="1"/>
</dbReference>
<evidence type="ECO:0000259" key="4">
    <source>
        <dbReference type="PROSITE" id="PS50887"/>
    </source>
</evidence>
<feature type="transmembrane region" description="Helical" evidence="3">
    <location>
        <begin position="45"/>
        <end position="66"/>
    </location>
</feature>
<evidence type="ECO:0000313" key="6">
    <source>
        <dbReference type="Proteomes" id="UP000332515"/>
    </source>
</evidence>
<dbReference type="FunFam" id="3.30.70.270:FF:000001">
    <property type="entry name" value="Diguanylate cyclase domain protein"/>
    <property type="match status" value="1"/>
</dbReference>
<dbReference type="GO" id="GO:0005886">
    <property type="term" value="C:plasma membrane"/>
    <property type="evidence" value="ECO:0007669"/>
    <property type="project" value="TreeGrafter"/>
</dbReference>
<keyword evidence="3" id="KW-0812">Transmembrane</keyword>
<keyword evidence="3" id="KW-0472">Membrane</keyword>
<feature type="transmembrane region" description="Helical" evidence="3">
    <location>
        <begin position="12"/>
        <end position="33"/>
    </location>
</feature>
<organism evidence="5 6">
    <name type="scientific">Segnochrobactrum spirostomi</name>
    <dbReference type="NCBI Taxonomy" id="2608987"/>
    <lineage>
        <taxon>Bacteria</taxon>
        <taxon>Pseudomonadati</taxon>
        <taxon>Pseudomonadota</taxon>
        <taxon>Alphaproteobacteria</taxon>
        <taxon>Hyphomicrobiales</taxon>
        <taxon>Segnochrobactraceae</taxon>
        <taxon>Segnochrobactrum</taxon>
    </lineage>
</organism>
<dbReference type="GO" id="GO:0043709">
    <property type="term" value="P:cell adhesion involved in single-species biofilm formation"/>
    <property type="evidence" value="ECO:0007669"/>
    <property type="project" value="TreeGrafter"/>
</dbReference>
<dbReference type="CDD" id="cd01949">
    <property type="entry name" value="GGDEF"/>
    <property type="match status" value="1"/>
</dbReference>
<proteinExistence type="predicted"/>
<dbReference type="GO" id="GO:1902201">
    <property type="term" value="P:negative regulation of bacterial-type flagellum-dependent cell motility"/>
    <property type="evidence" value="ECO:0007669"/>
    <property type="project" value="TreeGrafter"/>
</dbReference>
<dbReference type="AlphaFoldDB" id="A0A6A7Y8L8"/>
<keyword evidence="6" id="KW-1185">Reference proteome</keyword>
<dbReference type="Gene3D" id="3.30.70.270">
    <property type="match status" value="1"/>
</dbReference>
<dbReference type="PANTHER" id="PTHR45138:SF9">
    <property type="entry name" value="DIGUANYLATE CYCLASE DGCM-RELATED"/>
    <property type="match status" value="1"/>
</dbReference>
<accession>A0A6A7Y8L8</accession>
<feature type="transmembrane region" description="Helical" evidence="3">
    <location>
        <begin position="128"/>
        <end position="149"/>
    </location>
</feature>
<dbReference type="RefSeq" id="WP_153483219.1">
    <property type="nucleotide sequence ID" value="NZ_VWNA01000001.1"/>
</dbReference>
<feature type="domain" description="GGDEF" evidence="4">
    <location>
        <begin position="258"/>
        <end position="391"/>
    </location>
</feature>